<dbReference type="EMBL" id="JBJQOH010000007">
    <property type="protein sequence ID" value="KAL3680166.1"/>
    <property type="molecule type" value="Genomic_DNA"/>
</dbReference>
<dbReference type="Pfam" id="PF23598">
    <property type="entry name" value="LRR_14"/>
    <property type="match status" value="1"/>
</dbReference>
<sequence length="1220" mass="137127">MTVLLGYVCSCLHHLSTSALCLVASAIALIVIIIFLMDQEVTGRFYVDLLSRNARFYKAEAARSTPSPRTDSRDFILTENDHESQVDNSGGGRYGASTSSDHQPELSHETIKRCNLGRPGLRLREGSSRYGENYMTVNSSHFYVCRPPDKTSNTYQRLQTLIQEVLRRVESERKPYLTVPKVIVGFDGLVNEVLEEHLRTHKLVGICGMGGIGKTTLAKLIFNRMRHRAVPVRKADQVYEDVWYQVKGKSLLLIFDDVDSDEQVEILQEIADENGCIESRFILTSRDSELLRGDDIRTICPNHLGKEDAEKLLSAHAFPKGGELSESLRKIIQEVIEACEGLPLTLEILGKHLRSRRTELWTEIPNALRRCTKDIANLEHRLWARLHLSYDGLPGNEVQNMFLDIASFFILRNEYLPPFGVDDAIMAWSSIYGGAHNRLQILEDRSLVTVRRYEDCGVTRMEFYMHEHLRRMGQKIAREKGRSLDLFPIRSSETDEKVVFQGSKDELGKIVAHKVMISRKSMAVLAQSCSFCIMHELWPKLAGIQFMDLDIDVMDCCEQCRSRRVLLPSTLVLLRLLAGTSGMDELSVEAGGNSTDDLIMRGTLSLSACTSLVKLELANLLHLGGLNRLHQLRVLIVSCSRGVGNCLKSLGKLRRLEHLELFAVNESFELPVSFGQLTALQYLRIISCKVRSIPVSFSNLTNLRFLEIDEIVGSQAISIGSFPQLRRFRMKCWAIADIATVFQKSTALESLALEFKEAVPDIFGHLKNLREFRLGCSGLENNLVESWGKLTSLEYLFLVSKGRTSELEVRLDLQSDDRSLEISLKGKLGPPGIFEPLPVFLTRVEHFTLACEHGSTTALARNMMNLKHLAVTVSGEQPVQDIFGRLGNLRKFMLVCRGVENSLVQSLGKMINLEDLTIEIQSQQTVRDIFRYHHKLRKFQLVCSGVENSLVKSLGNMMNLEDLSIKIQGQQVVQDIFGHLQNLRRFRLACSGVENNLMGSLGKLSSLEVLDLNLRNESAKLKIEFSTRWQSLKIRLKGEQAESSILEPLPVFLRGVDTLDLRCEHGAQIEVVRDMIHLESFLILVEGPGAVPDVFGGLQKLRLFSLECHAVKDNLEGSLEALSSLQQLDLRCETMERLPHAFGCFSTLESLCISCPSLPALPPTMGNFIRLRSFKIFASGLQSLPDSIGQLLQLRKLSIFACDQLTTLPESLGQLSKLVS</sequence>
<name>A0ABD3GNB4_9MARC</name>
<dbReference type="AlphaFoldDB" id="A0ABD3GNB4"/>
<evidence type="ECO:0000259" key="4">
    <source>
        <dbReference type="Pfam" id="PF23598"/>
    </source>
</evidence>
<dbReference type="Gene3D" id="1.10.8.430">
    <property type="entry name" value="Helical domain of apoptotic protease-activating factors"/>
    <property type="match status" value="1"/>
</dbReference>
<proteinExistence type="predicted"/>
<dbReference type="SUPFAM" id="SSF52047">
    <property type="entry name" value="RNI-like"/>
    <property type="match status" value="1"/>
</dbReference>
<dbReference type="InterPro" id="IPR044974">
    <property type="entry name" value="Disease_R_plants"/>
</dbReference>
<dbReference type="GO" id="GO:0006952">
    <property type="term" value="P:defense response"/>
    <property type="evidence" value="ECO:0007669"/>
    <property type="project" value="UniProtKB-KW"/>
</dbReference>
<keyword evidence="3" id="KW-0472">Membrane</keyword>
<dbReference type="Gene3D" id="3.80.10.10">
    <property type="entry name" value="Ribonuclease Inhibitor"/>
    <property type="match status" value="2"/>
</dbReference>
<evidence type="ECO:0000256" key="1">
    <source>
        <dbReference type="ARBA" id="ARBA00022737"/>
    </source>
</evidence>
<keyword evidence="1" id="KW-0677">Repeat</keyword>
<comment type="caution">
    <text evidence="5">The sequence shown here is derived from an EMBL/GenBank/DDBJ whole genome shotgun (WGS) entry which is preliminary data.</text>
</comment>
<feature type="domain" description="Disease resistance R13L4/SHOC-2-like LRR" evidence="4">
    <location>
        <begin position="626"/>
        <end position="806"/>
    </location>
</feature>
<evidence type="ECO:0000313" key="5">
    <source>
        <dbReference type="EMBL" id="KAL3680166.1"/>
    </source>
</evidence>
<dbReference type="GO" id="GO:0051707">
    <property type="term" value="P:response to other organism"/>
    <property type="evidence" value="ECO:0007669"/>
    <property type="project" value="UniProtKB-ARBA"/>
</dbReference>
<dbReference type="PANTHER" id="PTHR11017">
    <property type="entry name" value="LEUCINE-RICH REPEAT-CONTAINING PROTEIN"/>
    <property type="match status" value="1"/>
</dbReference>
<protein>
    <recommendedName>
        <fullName evidence="4">Disease resistance R13L4/SHOC-2-like LRR domain-containing protein</fullName>
    </recommendedName>
</protein>
<dbReference type="PANTHER" id="PTHR11017:SF385">
    <property type="entry name" value="DISEASE RESISTANCE PROTEIN (TIR-NBS-LRR CLASS)-RELATED"/>
    <property type="match status" value="1"/>
</dbReference>
<organism evidence="5 6">
    <name type="scientific">Riccia sorocarpa</name>
    <dbReference type="NCBI Taxonomy" id="122646"/>
    <lineage>
        <taxon>Eukaryota</taxon>
        <taxon>Viridiplantae</taxon>
        <taxon>Streptophyta</taxon>
        <taxon>Embryophyta</taxon>
        <taxon>Marchantiophyta</taxon>
        <taxon>Marchantiopsida</taxon>
        <taxon>Marchantiidae</taxon>
        <taxon>Marchantiales</taxon>
        <taxon>Ricciaceae</taxon>
        <taxon>Riccia</taxon>
    </lineage>
</organism>
<dbReference type="SUPFAM" id="SSF52058">
    <property type="entry name" value="L domain-like"/>
    <property type="match status" value="1"/>
</dbReference>
<dbReference type="SUPFAM" id="SSF52540">
    <property type="entry name" value="P-loop containing nucleoside triphosphate hydrolases"/>
    <property type="match status" value="1"/>
</dbReference>
<dbReference type="InterPro" id="IPR032675">
    <property type="entry name" value="LRR_dom_sf"/>
</dbReference>
<dbReference type="InterPro" id="IPR042197">
    <property type="entry name" value="Apaf_helical"/>
</dbReference>
<dbReference type="InterPro" id="IPR055414">
    <property type="entry name" value="LRR_R13L4/SHOC2-like"/>
</dbReference>
<dbReference type="PRINTS" id="PR00364">
    <property type="entry name" value="DISEASERSIST"/>
</dbReference>
<evidence type="ECO:0000256" key="2">
    <source>
        <dbReference type="SAM" id="MobiDB-lite"/>
    </source>
</evidence>
<feature type="region of interest" description="Disordered" evidence="2">
    <location>
        <begin position="79"/>
        <end position="108"/>
    </location>
</feature>
<evidence type="ECO:0000256" key="3">
    <source>
        <dbReference type="SAM" id="Phobius"/>
    </source>
</evidence>
<keyword evidence="6" id="KW-1185">Reference proteome</keyword>
<dbReference type="InterPro" id="IPR027417">
    <property type="entry name" value="P-loop_NTPase"/>
</dbReference>
<evidence type="ECO:0000313" key="6">
    <source>
        <dbReference type="Proteomes" id="UP001633002"/>
    </source>
</evidence>
<keyword evidence="3" id="KW-0812">Transmembrane</keyword>
<reference evidence="5 6" key="1">
    <citation type="submission" date="2024-09" db="EMBL/GenBank/DDBJ databases">
        <title>Chromosome-scale assembly of Riccia sorocarpa.</title>
        <authorList>
            <person name="Paukszto L."/>
        </authorList>
    </citation>
    <scope>NUCLEOTIDE SEQUENCE [LARGE SCALE GENOMIC DNA]</scope>
    <source>
        <strain evidence="5">LP-2024</strain>
        <tissue evidence="5">Aerial parts of the thallus</tissue>
    </source>
</reference>
<feature type="transmembrane region" description="Helical" evidence="3">
    <location>
        <begin position="12"/>
        <end position="37"/>
    </location>
</feature>
<keyword evidence="3" id="KW-1133">Transmembrane helix</keyword>
<dbReference type="Proteomes" id="UP001633002">
    <property type="component" value="Unassembled WGS sequence"/>
</dbReference>
<gene>
    <name evidence="5" type="ORF">R1sor_023122</name>
</gene>
<accession>A0ABD3GNB4</accession>
<dbReference type="Gene3D" id="3.40.50.300">
    <property type="entry name" value="P-loop containing nucleotide triphosphate hydrolases"/>
    <property type="match status" value="2"/>
</dbReference>